<evidence type="ECO:0000256" key="1">
    <source>
        <dbReference type="ARBA" id="ARBA00006247"/>
    </source>
</evidence>
<keyword evidence="5" id="KW-0862">Zinc</keyword>
<dbReference type="GO" id="GO:0008233">
    <property type="term" value="F:peptidase activity"/>
    <property type="evidence" value="ECO:0007669"/>
    <property type="project" value="UniProtKB-KW"/>
</dbReference>
<dbReference type="Gene3D" id="3.30.70.360">
    <property type="match status" value="1"/>
</dbReference>
<dbReference type="GO" id="GO:0046872">
    <property type="term" value="F:metal ion binding"/>
    <property type="evidence" value="ECO:0007669"/>
    <property type="project" value="UniProtKB-KW"/>
</dbReference>
<reference evidence="7 8" key="1">
    <citation type="submission" date="2018-06" db="EMBL/GenBank/DDBJ databases">
        <title>Noncontiguous genome sequence of Ruminococcaceae bacterium ASD2818.</title>
        <authorList>
            <person name="Chaplin A.V."/>
            <person name="Sokolova S.R."/>
            <person name="Kochetkova T.O."/>
            <person name="Goltsov A.Y."/>
            <person name="Trofimov D.Y."/>
            <person name="Efimov B.A."/>
        </authorList>
    </citation>
    <scope>NUCLEOTIDE SEQUENCE [LARGE SCALE GENOMIC DNA]</scope>
    <source>
        <strain evidence="7 8">ASD2818</strain>
    </source>
</reference>
<dbReference type="EMBL" id="QLYR01000007">
    <property type="protein sequence ID" value="RAQ28111.1"/>
    <property type="molecule type" value="Genomic_DNA"/>
</dbReference>
<evidence type="ECO:0000313" key="7">
    <source>
        <dbReference type="EMBL" id="RAQ28111.1"/>
    </source>
</evidence>
<sequence>MLWVLLALACAAAVLLAVVLVRAALFKPGEGKNTPGEAACIEYKRAVEHLSQMVRVPTVSSRNPQEVDEGAFEDFRRLLEALYPRVTAACPRERIGPSGLLYYWKGKQPGAPAVLMAHYDVVPPGDLTGWQKPPFCGELDADGVLWGRGTLDTKGTLCGILEAAEALLEQGYIPEHDVYFSFSGDEEIMGPSAPAIVDVLEQRGIHPALVLDEGGAIVEGAFPGVKEKTAVVGICEKGQLDVELSIKSKGGHTSAPPVKTPVAALARAVTRVEKRPFPAVLTPAARDMFNILGRRSSFGMKLIFANLWLFLPLLKKICTASGGEMNALMRTTCCFTRMEGSQAANAIPTEARMTANLRLVRGDSMDDCEAYLRRVIDDPDITVTRIQGNDASPYSPADGPAWELVRSAIGETWPEAVTAPYMMMACSDSRHFCRISEHVLRFSAMELSKEERGLIHGLNERVPAEKVGRAAEFFYRVLKKC</sequence>
<keyword evidence="2" id="KW-0645">Protease</keyword>
<dbReference type="Pfam" id="PF07687">
    <property type="entry name" value="M20_dimer"/>
    <property type="match status" value="1"/>
</dbReference>
<dbReference type="SUPFAM" id="SSF55031">
    <property type="entry name" value="Bacterial exopeptidase dimerisation domain"/>
    <property type="match status" value="1"/>
</dbReference>
<dbReference type="InterPro" id="IPR011650">
    <property type="entry name" value="Peptidase_M20_dimer"/>
</dbReference>
<evidence type="ECO:0000313" key="8">
    <source>
        <dbReference type="Proteomes" id="UP000249377"/>
    </source>
</evidence>
<dbReference type="SUPFAM" id="SSF53187">
    <property type="entry name" value="Zn-dependent exopeptidases"/>
    <property type="match status" value="1"/>
</dbReference>
<dbReference type="Gene3D" id="3.40.630.10">
    <property type="entry name" value="Zn peptidases"/>
    <property type="match status" value="1"/>
</dbReference>
<dbReference type="InterPro" id="IPR036264">
    <property type="entry name" value="Bact_exopeptidase_dim_dom"/>
</dbReference>
<name>A0A328UHJ2_9FIRM</name>
<dbReference type="GO" id="GO:0006508">
    <property type="term" value="P:proteolysis"/>
    <property type="evidence" value="ECO:0007669"/>
    <property type="project" value="UniProtKB-KW"/>
</dbReference>
<proteinExistence type="inferred from homology"/>
<dbReference type="RefSeq" id="WP_112333067.1">
    <property type="nucleotide sequence ID" value="NZ_JBKYJQ010000013.1"/>
</dbReference>
<keyword evidence="4" id="KW-0378">Hydrolase</keyword>
<protein>
    <submittedName>
        <fullName evidence="7">Peptidase M20</fullName>
    </submittedName>
</protein>
<keyword evidence="3" id="KW-0479">Metal-binding</keyword>
<dbReference type="PANTHER" id="PTHR45962:SF1">
    <property type="entry name" value="N-FATTY-ACYL-AMINO ACID SYNTHASE_HYDROLASE PM20D1"/>
    <property type="match status" value="1"/>
</dbReference>
<evidence type="ECO:0000256" key="4">
    <source>
        <dbReference type="ARBA" id="ARBA00022801"/>
    </source>
</evidence>
<dbReference type="InterPro" id="IPR002933">
    <property type="entry name" value="Peptidase_M20"/>
</dbReference>
<dbReference type="InterPro" id="IPR047177">
    <property type="entry name" value="Pept_M20A"/>
</dbReference>
<evidence type="ECO:0000256" key="3">
    <source>
        <dbReference type="ARBA" id="ARBA00022723"/>
    </source>
</evidence>
<dbReference type="Pfam" id="PF01546">
    <property type="entry name" value="Peptidase_M20"/>
    <property type="match status" value="1"/>
</dbReference>
<keyword evidence="8" id="KW-1185">Reference proteome</keyword>
<evidence type="ECO:0000259" key="6">
    <source>
        <dbReference type="Pfam" id="PF07687"/>
    </source>
</evidence>
<feature type="domain" description="Peptidase M20 dimerisation" evidence="6">
    <location>
        <begin position="236"/>
        <end position="379"/>
    </location>
</feature>
<dbReference type="Proteomes" id="UP000249377">
    <property type="component" value="Unassembled WGS sequence"/>
</dbReference>
<dbReference type="Gene3D" id="1.10.150.900">
    <property type="match status" value="1"/>
</dbReference>
<organism evidence="7 8">
    <name type="scientific">Hydrogeniiclostridium mannosilyticum</name>
    <dbReference type="NCBI Taxonomy" id="2764322"/>
    <lineage>
        <taxon>Bacteria</taxon>
        <taxon>Bacillati</taxon>
        <taxon>Bacillota</taxon>
        <taxon>Clostridia</taxon>
        <taxon>Eubacteriales</taxon>
        <taxon>Acutalibacteraceae</taxon>
        <taxon>Hydrogeniiclostridium</taxon>
    </lineage>
</organism>
<evidence type="ECO:0000256" key="5">
    <source>
        <dbReference type="ARBA" id="ARBA00022833"/>
    </source>
</evidence>
<gene>
    <name evidence="7" type="ORF">DPQ25_10135</name>
</gene>
<dbReference type="AlphaFoldDB" id="A0A328UHJ2"/>
<accession>A0A328UHJ2</accession>
<dbReference type="PANTHER" id="PTHR45962">
    <property type="entry name" value="N-FATTY-ACYL-AMINO ACID SYNTHASE/HYDROLASE PM20D1"/>
    <property type="match status" value="1"/>
</dbReference>
<evidence type="ECO:0000256" key="2">
    <source>
        <dbReference type="ARBA" id="ARBA00022670"/>
    </source>
</evidence>
<comment type="similarity">
    <text evidence="1">Belongs to the peptidase M20A family.</text>
</comment>
<comment type="caution">
    <text evidence="7">The sequence shown here is derived from an EMBL/GenBank/DDBJ whole genome shotgun (WGS) entry which is preliminary data.</text>
</comment>